<dbReference type="RefSeq" id="WP_085098503.1">
    <property type="nucleotide sequence ID" value="NZ_FWZU01000001.1"/>
</dbReference>
<dbReference type="Proteomes" id="UP000192906">
    <property type="component" value="Unassembled WGS sequence"/>
</dbReference>
<evidence type="ECO:0000256" key="1">
    <source>
        <dbReference type="SAM" id="MobiDB-lite"/>
    </source>
</evidence>
<dbReference type="OrthoDB" id="5526645at2"/>
<keyword evidence="3" id="KW-1185">Reference proteome</keyword>
<evidence type="ECO:0000313" key="2">
    <source>
        <dbReference type="EMBL" id="SME95115.1"/>
    </source>
</evidence>
<dbReference type="PANTHER" id="PTHR14136:SF17">
    <property type="entry name" value="BTB_POZ DOMAIN-CONTAINING PROTEIN KCTD9"/>
    <property type="match status" value="1"/>
</dbReference>
<dbReference type="InterPro" id="IPR001646">
    <property type="entry name" value="5peptide_repeat"/>
</dbReference>
<feature type="region of interest" description="Disordered" evidence="1">
    <location>
        <begin position="596"/>
        <end position="616"/>
    </location>
</feature>
<proteinExistence type="predicted"/>
<dbReference type="EMBL" id="FWZU01000001">
    <property type="protein sequence ID" value="SME95115.1"/>
    <property type="molecule type" value="Genomic_DNA"/>
</dbReference>
<dbReference type="InterPro" id="IPR051082">
    <property type="entry name" value="Pentapeptide-BTB/POZ_domain"/>
</dbReference>
<dbReference type="SUPFAM" id="SSF141571">
    <property type="entry name" value="Pentapeptide repeat-like"/>
    <property type="match status" value="1"/>
</dbReference>
<dbReference type="PANTHER" id="PTHR14136">
    <property type="entry name" value="BTB_POZ DOMAIN-CONTAINING PROTEIN KCTD9"/>
    <property type="match status" value="1"/>
</dbReference>
<accession>A0A1X7CEI8</accession>
<dbReference type="STRING" id="1519643.SAMN06295933_0766"/>
<feature type="compositionally biased region" description="Acidic residues" evidence="1">
    <location>
        <begin position="596"/>
        <end position="608"/>
    </location>
</feature>
<dbReference type="Pfam" id="PF00805">
    <property type="entry name" value="Pentapeptide"/>
    <property type="match status" value="1"/>
</dbReference>
<protein>
    <submittedName>
        <fullName evidence="2">Uncharacterized protein YjbI, contains pentapeptide repeats</fullName>
    </submittedName>
</protein>
<dbReference type="NCBIfam" id="NF041743">
    <property type="entry name" value="RdrA"/>
    <property type="match status" value="1"/>
</dbReference>
<organism evidence="2 3">
    <name type="scientific">Desulfovibrio gilichinskyi</name>
    <dbReference type="NCBI Taxonomy" id="1519643"/>
    <lineage>
        <taxon>Bacteria</taxon>
        <taxon>Pseudomonadati</taxon>
        <taxon>Thermodesulfobacteriota</taxon>
        <taxon>Desulfovibrionia</taxon>
        <taxon>Desulfovibrionales</taxon>
        <taxon>Desulfovibrionaceae</taxon>
        <taxon>Desulfovibrio</taxon>
    </lineage>
</organism>
<dbReference type="AlphaFoldDB" id="A0A1X7CEI8"/>
<gene>
    <name evidence="2" type="ORF">SAMN06295933_0766</name>
</gene>
<evidence type="ECO:0000313" key="3">
    <source>
        <dbReference type="Proteomes" id="UP000192906"/>
    </source>
</evidence>
<name>A0A1X7CEI8_9BACT</name>
<sequence>MSSNTESNKIVLNVNKSEYGYKLETEEVWQKDAASRLCKSLKRIGEQAKHYKRERKDKSSENLTYDAHDAIFVSAGRGCGKTVFLRNVKPIWEESDEFKNDIKLHFCPPIDPTLLAGNDNFVNVVIAHLYIQIDKEIKTGNHKDKNEFYKKLSRLADSVAQSENRDELPGIDRIISYKSGIQLEDAFHSFVEGCLDILNTDAIVLPIDDVDMALRKAFDVLDVVRRLLSCPYIIPIVSGDEDLYRPIIQDYFLHGENTGKEKLLAEDQADDLTDAYITKIFPNQHRVTLLSLDMLISNMIINDSNAKKNKRPSIRDYYAAVEAELCPLVNGQENSFDYPLPKTPRQLIQLTRSFPPSILEQYNDENQPDTTAVANYEKDYKSSFWYDFQNFAESRRHGTAYIVATSEQALIQMRIATDVQKNEHPQPRLPMRELLAFNISLQANHDTNWKEYSYYRKVLEGLLDPENDKTPSSIKKQAYLFKSIKDARIFRSMPITEFYIDPLYITQKNLPKKGETPLWLAIYLHKDFYGASQSQRVQLFFGRAFELVADSLLLASDGIKDARKKLWKKYLTELLALPPFHSSYSLNPTKVLEFEDENPDEDQGEDTPSEVSEDRSLMPTPDAIKEFAAQIADWELEHKDIIQPCQKKGLTHLLLFVMNKVFTQMHLLKIGETIKGNHATHSARRFEYVLINAFASFMKEKPVVLQNVLTETSSESLKDIDALFTRSSTLRTNIKEYIGVRKGDSFEEITTNKTSEDMIQDGVQVKKLDTDQKLLRAIWLHPLFRAIDGKGPEFKLGSKTYSNDSDQKDAEIAIFKGLSDKKIATLSTHKTLETLTKCKVEMKKRKLDSSSLTNEHQHLYEMLNAKYFDKLKSTNDKEQSLFQEAVASGNMTTLRFLLELAPVSKVNMGQWQGAALTAATMNRVKMLGILKDNKVDFTFESVVYSGQKLPKANFNNFSLKNAKFIETILTDAKFYNSNLSEADFTGADLRGAKFDDETIFTNTLISRTIFNEKDFNNLDLSKAKLESVVLIDENEDSQVISFK</sequence>
<dbReference type="Gene3D" id="2.160.20.80">
    <property type="entry name" value="E3 ubiquitin-protein ligase SopA"/>
    <property type="match status" value="1"/>
</dbReference>
<reference evidence="3" key="1">
    <citation type="submission" date="2017-04" db="EMBL/GenBank/DDBJ databases">
        <authorList>
            <person name="Varghese N."/>
            <person name="Submissions S."/>
        </authorList>
    </citation>
    <scope>NUCLEOTIDE SEQUENCE [LARGE SCALE GENOMIC DNA]</scope>
    <source>
        <strain evidence="3">K3S</strain>
    </source>
</reference>